<evidence type="ECO:0000313" key="4">
    <source>
        <dbReference type="EMBL" id="MFC6668677.1"/>
    </source>
</evidence>
<organism evidence="5 6">
    <name type="scientific">Marinobacterium aestuariivivens</name>
    <dbReference type="NCBI Taxonomy" id="1698799"/>
    <lineage>
        <taxon>Bacteria</taxon>
        <taxon>Pseudomonadati</taxon>
        <taxon>Pseudomonadota</taxon>
        <taxon>Gammaproteobacteria</taxon>
        <taxon>Oceanospirillales</taxon>
        <taxon>Oceanospirillaceae</taxon>
        <taxon>Marinobacterium</taxon>
    </lineage>
</organism>
<reference evidence="5" key="1">
    <citation type="journal article" date="2014" name="Int. J. Syst. Evol. Microbiol.">
        <title>Complete genome of a new Firmicutes species belonging to the dominant human colonic microbiota ('Ruminococcus bicirculans') reveals two chromosomes and a selective capacity to utilize plant glucans.</title>
        <authorList>
            <consortium name="NISC Comparative Sequencing Program"/>
            <person name="Wegmann U."/>
            <person name="Louis P."/>
            <person name="Goesmann A."/>
            <person name="Henrissat B."/>
            <person name="Duncan S.H."/>
            <person name="Flint H.J."/>
        </authorList>
    </citation>
    <scope>NUCLEOTIDE SEQUENCE</scope>
    <source>
        <strain evidence="5">NBRC 111756</strain>
    </source>
</reference>
<dbReference type="PROSITE" id="PS50110">
    <property type="entry name" value="RESPONSE_REGULATORY"/>
    <property type="match status" value="1"/>
</dbReference>
<protein>
    <submittedName>
        <fullName evidence="5">EAL domain-containing protein</fullName>
    </submittedName>
</protein>
<dbReference type="InterPro" id="IPR001633">
    <property type="entry name" value="EAL_dom"/>
</dbReference>
<evidence type="ECO:0000259" key="3">
    <source>
        <dbReference type="PROSITE" id="PS50883"/>
    </source>
</evidence>
<dbReference type="InterPro" id="IPR035919">
    <property type="entry name" value="EAL_sf"/>
</dbReference>
<dbReference type="Pfam" id="PF00072">
    <property type="entry name" value="Response_reg"/>
    <property type="match status" value="1"/>
</dbReference>
<dbReference type="SUPFAM" id="SSF52172">
    <property type="entry name" value="CheY-like"/>
    <property type="match status" value="1"/>
</dbReference>
<dbReference type="SMART" id="SM00052">
    <property type="entry name" value="EAL"/>
    <property type="match status" value="1"/>
</dbReference>
<feature type="domain" description="EAL" evidence="3">
    <location>
        <begin position="136"/>
        <end position="390"/>
    </location>
</feature>
<evidence type="ECO:0000259" key="2">
    <source>
        <dbReference type="PROSITE" id="PS50110"/>
    </source>
</evidence>
<reference evidence="6" key="2">
    <citation type="journal article" date="2019" name="Int. J. Syst. Evol. Microbiol.">
        <title>The Global Catalogue of Microorganisms (GCM) 10K type strain sequencing project: providing services to taxonomists for standard genome sequencing and annotation.</title>
        <authorList>
            <consortium name="The Broad Institute Genomics Platform"/>
            <consortium name="The Broad Institute Genome Sequencing Center for Infectious Disease"/>
            <person name="Wu L."/>
            <person name="Ma J."/>
        </authorList>
    </citation>
    <scope>NUCLEOTIDE SEQUENCE [LARGE SCALE GENOMIC DNA]</scope>
    <source>
        <strain evidence="6">NBRC 111756</strain>
    </source>
</reference>
<dbReference type="Proteomes" id="UP001596422">
    <property type="component" value="Unassembled WGS sequence"/>
</dbReference>
<dbReference type="EMBL" id="JBHSWE010000001">
    <property type="protein sequence ID" value="MFC6668677.1"/>
    <property type="molecule type" value="Genomic_DNA"/>
</dbReference>
<dbReference type="Gene3D" id="3.40.50.2300">
    <property type="match status" value="1"/>
</dbReference>
<feature type="modified residue" description="4-aspartylphosphate" evidence="1">
    <location>
        <position position="54"/>
    </location>
</feature>
<evidence type="ECO:0000313" key="5">
    <source>
        <dbReference type="EMBL" id="MFC6673958.1"/>
    </source>
</evidence>
<keyword evidence="6" id="KW-1185">Reference proteome</keyword>
<feature type="domain" description="Response regulatory" evidence="2">
    <location>
        <begin position="2"/>
        <end position="124"/>
    </location>
</feature>
<dbReference type="PANTHER" id="PTHR33121:SF79">
    <property type="entry name" value="CYCLIC DI-GMP PHOSPHODIESTERASE PDED-RELATED"/>
    <property type="match status" value="1"/>
</dbReference>
<sequence>MKILIIDDDPFVLKLLGRQLLNLGCSQIEACQCAADAHEVLSSDPDAMALVFCDIQMPEMDGVEMIRYLAGIGFRGGLVLMSGEDERILHTVQCLATAHRLKVHDALRKPVTPAQLRQILEAEQQGADDRARATRIQYGADEVEAAIANDELVNHYQPKVSVRSGEVVGVEALVRWQHPRDGLVYPDQFIAVAEQHGLIEGLTRQVLCGALRQCRQWHDRGLRLSVAVNLSMSSLVRLDFPEFVAAAAKNAGVDLSWLVLEVTESQLMHNPLTALDILTRLRLKNVTLSIDDFGTGHSSLSQLRDIPFNELKVDAGFVHNAVRDSARRAILEASLDMAHRLGMKSVAEGVENLADWQFLSRRHSCDIVQGYFISRPLPAESLNAWVADWDKRSTGLTGGRA</sequence>
<comment type="caution">
    <text evidence="5">The sequence shown here is derived from an EMBL/GenBank/DDBJ whole genome shotgun (WGS) entry which is preliminary data.</text>
</comment>
<accession>A0ABW2A906</accession>
<dbReference type="Pfam" id="PF00563">
    <property type="entry name" value="EAL"/>
    <property type="match status" value="1"/>
</dbReference>
<dbReference type="CDD" id="cd01948">
    <property type="entry name" value="EAL"/>
    <property type="match status" value="1"/>
</dbReference>
<proteinExistence type="predicted"/>
<keyword evidence="1" id="KW-0597">Phosphoprotein</keyword>
<name>A0ABW2A906_9GAMM</name>
<dbReference type="PROSITE" id="PS50883">
    <property type="entry name" value="EAL"/>
    <property type="match status" value="1"/>
</dbReference>
<dbReference type="EMBL" id="JBHSWE010000001">
    <property type="protein sequence ID" value="MFC6673958.1"/>
    <property type="molecule type" value="Genomic_DNA"/>
</dbReference>
<reference evidence="5" key="3">
    <citation type="submission" date="2024-09" db="EMBL/GenBank/DDBJ databases">
        <authorList>
            <person name="Sun Q."/>
            <person name="Mori K."/>
        </authorList>
    </citation>
    <scope>NUCLEOTIDE SEQUENCE</scope>
    <source>
        <strain evidence="5">NBRC 111756</strain>
    </source>
</reference>
<dbReference type="SUPFAM" id="SSF141868">
    <property type="entry name" value="EAL domain-like"/>
    <property type="match status" value="1"/>
</dbReference>
<gene>
    <name evidence="4" type="ORF">ACFQDL_00025</name>
    <name evidence="5" type="ORF">ACFQDL_30620</name>
</gene>
<dbReference type="Gene3D" id="3.20.20.450">
    <property type="entry name" value="EAL domain"/>
    <property type="match status" value="1"/>
</dbReference>
<evidence type="ECO:0000313" key="6">
    <source>
        <dbReference type="Proteomes" id="UP001596422"/>
    </source>
</evidence>
<dbReference type="InterPro" id="IPR011006">
    <property type="entry name" value="CheY-like_superfamily"/>
</dbReference>
<dbReference type="InterPro" id="IPR050706">
    <property type="entry name" value="Cyclic-di-GMP_PDE-like"/>
</dbReference>
<evidence type="ECO:0000256" key="1">
    <source>
        <dbReference type="PROSITE-ProRule" id="PRU00169"/>
    </source>
</evidence>
<dbReference type="InterPro" id="IPR001789">
    <property type="entry name" value="Sig_transdc_resp-reg_receiver"/>
</dbReference>
<dbReference type="RefSeq" id="WP_379907213.1">
    <property type="nucleotide sequence ID" value="NZ_JBHSWE010000001.1"/>
</dbReference>
<dbReference type="PANTHER" id="PTHR33121">
    <property type="entry name" value="CYCLIC DI-GMP PHOSPHODIESTERASE PDEF"/>
    <property type="match status" value="1"/>
</dbReference>
<dbReference type="SMART" id="SM00448">
    <property type="entry name" value="REC"/>
    <property type="match status" value="1"/>
</dbReference>